<feature type="transmembrane region" description="Helical" evidence="1">
    <location>
        <begin position="48"/>
        <end position="65"/>
    </location>
</feature>
<feature type="transmembrane region" description="Helical" evidence="1">
    <location>
        <begin position="12"/>
        <end position="36"/>
    </location>
</feature>
<name>A0AAF3J4H5_9BILA</name>
<dbReference type="Proteomes" id="UP000887575">
    <property type="component" value="Unassembled WGS sequence"/>
</dbReference>
<proteinExistence type="predicted"/>
<feature type="transmembrane region" description="Helical" evidence="1">
    <location>
        <begin position="200"/>
        <end position="222"/>
    </location>
</feature>
<accession>A0AAF3J4H5</accession>
<organism evidence="2 3">
    <name type="scientific">Mesorhabditis belari</name>
    <dbReference type="NCBI Taxonomy" id="2138241"/>
    <lineage>
        <taxon>Eukaryota</taxon>
        <taxon>Metazoa</taxon>
        <taxon>Ecdysozoa</taxon>
        <taxon>Nematoda</taxon>
        <taxon>Chromadorea</taxon>
        <taxon>Rhabditida</taxon>
        <taxon>Rhabditina</taxon>
        <taxon>Rhabditomorpha</taxon>
        <taxon>Rhabditoidea</taxon>
        <taxon>Rhabditidae</taxon>
        <taxon>Mesorhabditinae</taxon>
        <taxon>Mesorhabditis</taxon>
    </lineage>
</organism>
<evidence type="ECO:0000256" key="1">
    <source>
        <dbReference type="SAM" id="Phobius"/>
    </source>
</evidence>
<feature type="transmembrane region" description="Helical" evidence="1">
    <location>
        <begin position="71"/>
        <end position="90"/>
    </location>
</feature>
<feature type="transmembrane region" description="Helical" evidence="1">
    <location>
        <begin position="337"/>
        <end position="359"/>
    </location>
</feature>
<protein>
    <recommendedName>
        <fullName evidence="4">G protein-coupled receptor</fullName>
    </recommendedName>
</protein>
<feature type="transmembrane region" description="Helical" evidence="1">
    <location>
        <begin position="243"/>
        <end position="267"/>
    </location>
</feature>
<dbReference type="PANTHER" id="PTHR22941:SF293">
    <property type="entry name" value="SERPENTINE RECEPTOR, CLASS H"/>
    <property type="match status" value="1"/>
</dbReference>
<reference evidence="3" key="1">
    <citation type="submission" date="2024-02" db="UniProtKB">
        <authorList>
            <consortium name="WormBaseParasite"/>
        </authorList>
    </citation>
    <scope>IDENTIFICATION</scope>
</reference>
<keyword evidence="2" id="KW-1185">Reference proteome</keyword>
<dbReference type="WBParaSite" id="MBELARI_LOCUS15648">
    <property type="protein sequence ID" value="MBELARI_LOCUS15648"/>
    <property type="gene ID" value="MBELARI_LOCUS15648"/>
</dbReference>
<feature type="transmembrane region" description="Helical" evidence="1">
    <location>
        <begin position="136"/>
        <end position="156"/>
    </location>
</feature>
<keyword evidence="1" id="KW-0472">Membrane</keyword>
<dbReference type="Gene3D" id="1.20.1070.10">
    <property type="entry name" value="Rhodopsin 7-helix transmembrane proteins"/>
    <property type="match status" value="1"/>
</dbReference>
<evidence type="ECO:0000313" key="2">
    <source>
        <dbReference type="Proteomes" id="UP000887575"/>
    </source>
</evidence>
<dbReference type="Pfam" id="PF10318">
    <property type="entry name" value="7TM_GPCR_Srh"/>
    <property type="match status" value="1"/>
</dbReference>
<keyword evidence="1" id="KW-1133">Transmembrane helix</keyword>
<feature type="transmembrane region" description="Helical" evidence="1">
    <location>
        <begin position="279"/>
        <end position="299"/>
    </location>
</feature>
<dbReference type="InterPro" id="IPR019422">
    <property type="entry name" value="7TM_GPCR_serpentine_rcpt_Srh"/>
</dbReference>
<dbReference type="InterPro" id="IPR053220">
    <property type="entry name" value="Nematode_rcpt-like_serp_H"/>
</dbReference>
<evidence type="ECO:0008006" key="4">
    <source>
        <dbReference type="Google" id="ProtNLM"/>
    </source>
</evidence>
<sequence>MAEELDVHSGDTWFATVRIISVLGSAINLLGLYILLRYSPKEMREYSLVLINLQVIAILGDHIAADAATAFMLLPATAGISLGWLSLIGVRSEVQGVYVGGLMGQIQGATVCLFLARFQFILPQGHYFKLTTRARYASYVALNVFPYLHMNLMFLFGRDQNVAGTKAYYLRLYPEFRQFIELDIFYGVPEGRVFLLMANLSAFVVSMFALGSALSFGCISSLRQQEKVLETRLVNSQRRLVKALMIQVAIPAITLALPTLFGVLSVFSGTTAYSRYNPILLLFYSQHGFANTIAVLTLYKPYREGLKSTLQDAAQRKTHNAVIKPPHFYRRFHDSSVIFPLASAILYSLLLNCTLVSLANESKVELKLGFDKTFDKGSLAQRQQMMIS</sequence>
<dbReference type="AlphaFoldDB" id="A0AAF3J4H5"/>
<feature type="transmembrane region" description="Helical" evidence="1">
    <location>
        <begin position="97"/>
        <end position="116"/>
    </location>
</feature>
<keyword evidence="1" id="KW-0812">Transmembrane</keyword>
<dbReference type="PANTHER" id="PTHR22941">
    <property type="entry name" value="SERPENTINE RECEPTOR"/>
    <property type="match status" value="1"/>
</dbReference>
<evidence type="ECO:0000313" key="3">
    <source>
        <dbReference type="WBParaSite" id="MBELARI_LOCUS15648"/>
    </source>
</evidence>